<organism evidence="11 12">
    <name type="scientific">Clytia hemisphaerica</name>
    <dbReference type="NCBI Taxonomy" id="252671"/>
    <lineage>
        <taxon>Eukaryota</taxon>
        <taxon>Metazoa</taxon>
        <taxon>Cnidaria</taxon>
        <taxon>Hydrozoa</taxon>
        <taxon>Hydroidolina</taxon>
        <taxon>Leptothecata</taxon>
        <taxon>Obeliida</taxon>
        <taxon>Clytiidae</taxon>
        <taxon>Clytia</taxon>
    </lineage>
</organism>
<evidence type="ECO:0000256" key="6">
    <source>
        <dbReference type="PROSITE-ProRule" id="PRU00409"/>
    </source>
</evidence>
<dbReference type="SUPFAM" id="SSF56059">
    <property type="entry name" value="Glutathione synthetase ATP-binding domain-like"/>
    <property type="match status" value="1"/>
</dbReference>
<dbReference type="Proteomes" id="UP000594262">
    <property type="component" value="Unplaced"/>
</dbReference>
<keyword evidence="4 6" id="KW-0067">ATP-binding</keyword>
<feature type="domain" description="Biotin carboxylation" evidence="10">
    <location>
        <begin position="39"/>
        <end position="485"/>
    </location>
</feature>
<dbReference type="Pfam" id="PF02785">
    <property type="entry name" value="Biotin_carb_C"/>
    <property type="match status" value="1"/>
</dbReference>
<evidence type="ECO:0000259" key="8">
    <source>
        <dbReference type="PROSITE" id="PS50968"/>
    </source>
</evidence>
<dbReference type="SUPFAM" id="SSF51246">
    <property type="entry name" value="Rudiment single hybrid motif"/>
    <property type="match status" value="1"/>
</dbReference>
<dbReference type="PROSITE" id="PS50968">
    <property type="entry name" value="BIOTINYL_LIPOYL"/>
    <property type="match status" value="1"/>
</dbReference>
<evidence type="ECO:0000313" key="12">
    <source>
        <dbReference type="Proteomes" id="UP000594262"/>
    </source>
</evidence>
<dbReference type="EnsemblMetazoa" id="CLYHEMT007078.1">
    <property type="protein sequence ID" value="CLYHEMP007078.1"/>
    <property type="gene ID" value="CLYHEMG007078"/>
</dbReference>
<sequence>MSGRNVINAGRKARSLSRSRLSSSKKLIHGQSSELKVQPIDKLLIANRGEIACRIMQSAKRMGIQSVTCYSDADQKSLHANMADEAFHIGPSPAVDSYLRMEKIINVAKKSGAQAVHPGYGFLSEKPEFANLCEDEGIIFVGPPSSAIRDMGIKSTSKYIMESAGVPVIKGYHGEDQSIETLKSEAEKIGYPVMLKAVRGGGGKGMRIVTKPEDFEAQLESAKNESLKAFDDDKFLVEKFVERPRHVEVQVFADRYGNTVYLFERDCSVQRRHQKIIEEAPAPGLSDQVRKEIGEAAVRAAKAVNYVGAGTVEFIMDKEQNFFFMEMNTRLQVEHPVSEMITGVDLVELQLRAAAGERLPFTQEDLEIKGHSFEARIYAEDPDSDFLPGTGKLHYLSTPLPSSDVRIETGVRQGDEVSQYYDPMIAKLVVWDEDRATALKKLYRKLSEYHVVGLSTNLKFLKDLASHPAFVTADVHTDFIQEHNDELFPKRGGLNGHQLAQAGFALILDEQNTLAQKSRLSDTHSPMNNFSSYRVNVNEHQSIQIKDGDQDLTLDVTYSDGHVSIKVGDEEFVCSGNLETSENQTIANVTINGQRERYSFVTHDGGLHVFTKDTHFQVQKQRPKFVLETIEAALPQGGIIAPMTGTIMEVRAKVGEEVKAGDTVAVIYAMKLEHNIVAPHDGVVEEVFVDASQMVNQNDEVLKIKEHGDE</sequence>
<dbReference type="SUPFAM" id="SSF51230">
    <property type="entry name" value="Single hybrid motif"/>
    <property type="match status" value="1"/>
</dbReference>
<dbReference type="InterPro" id="IPR005481">
    <property type="entry name" value="BC-like_N"/>
</dbReference>
<protein>
    <recommendedName>
        <fullName evidence="13">Methylcrotonoyl-CoA carboxylase subunit alpha, mitochondrial</fullName>
    </recommendedName>
</protein>
<dbReference type="FunFam" id="2.40.50.100:FF:000003">
    <property type="entry name" value="Acetyl-CoA carboxylase biotin carboxyl carrier protein"/>
    <property type="match status" value="1"/>
</dbReference>
<dbReference type="InterPro" id="IPR005482">
    <property type="entry name" value="Biotin_COase_C"/>
</dbReference>
<dbReference type="GO" id="GO:0005524">
    <property type="term" value="F:ATP binding"/>
    <property type="evidence" value="ECO:0007669"/>
    <property type="project" value="UniProtKB-UniRule"/>
</dbReference>
<dbReference type="GeneID" id="136811465"/>
<evidence type="ECO:0000259" key="9">
    <source>
        <dbReference type="PROSITE" id="PS50975"/>
    </source>
</evidence>
<dbReference type="InterPro" id="IPR016185">
    <property type="entry name" value="PreATP-grasp_dom_sf"/>
</dbReference>
<evidence type="ECO:0000313" key="11">
    <source>
        <dbReference type="EnsemblMetazoa" id="CLYHEMP007078.1"/>
    </source>
</evidence>
<dbReference type="Pfam" id="PF00289">
    <property type="entry name" value="Biotin_carb_N"/>
    <property type="match status" value="1"/>
</dbReference>
<dbReference type="InterPro" id="IPR005479">
    <property type="entry name" value="CPAse_ATP-bd"/>
</dbReference>
<dbReference type="FunFam" id="3.40.50.20:FF:000010">
    <property type="entry name" value="Propionyl-CoA carboxylase subunit alpha"/>
    <property type="match status" value="1"/>
</dbReference>
<feature type="region of interest" description="Disordered" evidence="7">
    <location>
        <begin position="1"/>
        <end position="28"/>
    </location>
</feature>
<feature type="domain" description="ATP-grasp" evidence="9">
    <location>
        <begin position="158"/>
        <end position="355"/>
    </location>
</feature>
<dbReference type="PROSITE" id="PS00188">
    <property type="entry name" value="BIOTIN"/>
    <property type="match status" value="1"/>
</dbReference>
<evidence type="ECO:0000256" key="1">
    <source>
        <dbReference type="ARBA" id="ARBA00001953"/>
    </source>
</evidence>
<dbReference type="SUPFAM" id="SSF52440">
    <property type="entry name" value="PreATP-grasp domain"/>
    <property type="match status" value="1"/>
</dbReference>
<dbReference type="GO" id="GO:0046872">
    <property type="term" value="F:metal ion binding"/>
    <property type="evidence" value="ECO:0007669"/>
    <property type="project" value="InterPro"/>
</dbReference>
<dbReference type="GO" id="GO:0004485">
    <property type="term" value="F:methylcrotonoyl-CoA carboxylase activity"/>
    <property type="evidence" value="ECO:0007669"/>
    <property type="project" value="TreeGrafter"/>
</dbReference>
<keyword evidence="5" id="KW-0092">Biotin</keyword>
<reference evidence="11" key="1">
    <citation type="submission" date="2021-01" db="UniProtKB">
        <authorList>
            <consortium name="EnsemblMetazoa"/>
        </authorList>
    </citation>
    <scope>IDENTIFICATION</scope>
</reference>
<dbReference type="InterPro" id="IPR011054">
    <property type="entry name" value="Rudment_hybrid_motif"/>
</dbReference>
<keyword evidence="3 6" id="KW-0547">Nucleotide-binding</keyword>
<dbReference type="FunFam" id="3.30.470.20:FF:000028">
    <property type="entry name" value="Methylcrotonoyl-CoA carboxylase subunit alpha, mitochondrial"/>
    <property type="match status" value="1"/>
</dbReference>
<dbReference type="PROSITE" id="PS50979">
    <property type="entry name" value="BC"/>
    <property type="match status" value="1"/>
</dbReference>
<dbReference type="InterPro" id="IPR050856">
    <property type="entry name" value="Biotin_carboxylase_complex"/>
</dbReference>
<dbReference type="Pfam" id="PF02786">
    <property type="entry name" value="CPSase_L_D2"/>
    <property type="match status" value="1"/>
</dbReference>
<dbReference type="SMART" id="SM00878">
    <property type="entry name" value="Biotin_carb_C"/>
    <property type="match status" value="1"/>
</dbReference>
<dbReference type="Pfam" id="PF00364">
    <property type="entry name" value="Biotin_lipoyl"/>
    <property type="match status" value="1"/>
</dbReference>
<dbReference type="InterPro" id="IPR011764">
    <property type="entry name" value="Biotin_carboxylation_dom"/>
</dbReference>
<dbReference type="Gene3D" id="3.30.700.40">
    <property type="match status" value="1"/>
</dbReference>
<dbReference type="OrthoDB" id="196847at2759"/>
<dbReference type="RefSeq" id="XP_066924178.1">
    <property type="nucleotide sequence ID" value="XM_067068077.1"/>
</dbReference>
<comment type="cofactor">
    <cofactor evidence="1">
        <name>biotin</name>
        <dbReference type="ChEBI" id="CHEBI:57586"/>
    </cofactor>
</comment>
<dbReference type="PANTHER" id="PTHR18866:SF33">
    <property type="entry name" value="METHYLCROTONOYL-COA CARBOXYLASE SUBUNIT ALPHA, MITOCHONDRIAL-RELATED"/>
    <property type="match status" value="1"/>
</dbReference>
<dbReference type="GO" id="GO:0005739">
    <property type="term" value="C:mitochondrion"/>
    <property type="evidence" value="ECO:0007669"/>
    <property type="project" value="TreeGrafter"/>
</dbReference>
<evidence type="ECO:0000256" key="4">
    <source>
        <dbReference type="ARBA" id="ARBA00022840"/>
    </source>
</evidence>
<evidence type="ECO:0000256" key="7">
    <source>
        <dbReference type="SAM" id="MobiDB-lite"/>
    </source>
</evidence>
<evidence type="ECO:0000256" key="2">
    <source>
        <dbReference type="ARBA" id="ARBA00022598"/>
    </source>
</evidence>
<dbReference type="InterPro" id="IPR011053">
    <property type="entry name" value="Single_hybrid_motif"/>
</dbReference>
<keyword evidence="12" id="KW-1185">Reference proteome</keyword>
<evidence type="ECO:0000259" key="10">
    <source>
        <dbReference type="PROSITE" id="PS50979"/>
    </source>
</evidence>
<proteinExistence type="predicted"/>
<evidence type="ECO:0000256" key="5">
    <source>
        <dbReference type="ARBA" id="ARBA00023267"/>
    </source>
</evidence>
<name>A0A7M5UZS0_9CNID</name>
<feature type="domain" description="Lipoyl-binding" evidence="8">
    <location>
        <begin position="629"/>
        <end position="705"/>
    </location>
</feature>
<evidence type="ECO:0000256" key="3">
    <source>
        <dbReference type="ARBA" id="ARBA00022741"/>
    </source>
</evidence>
<dbReference type="CDD" id="cd06850">
    <property type="entry name" value="biotinyl_domain"/>
    <property type="match status" value="1"/>
</dbReference>
<dbReference type="Gene3D" id="3.30.470.20">
    <property type="entry name" value="ATP-grasp fold, B domain"/>
    <property type="match status" value="1"/>
</dbReference>
<dbReference type="InterPro" id="IPR011761">
    <property type="entry name" value="ATP-grasp"/>
</dbReference>
<keyword evidence="2" id="KW-0436">Ligase</keyword>
<dbReference type="PROSITE" id="PS00867">
    <property type="entry name" value="CPSASE_2"/>
    <property type="match status" value="1"/>
</dbReference>
<accession>A0A7M5UZS0</accession>
<dbReference type="Gene3D" id="2.40.50.100">
    <property type="match status" value="1"/>
</dbReference>
<dbReference type="PANTHER" id="PTHR18866">
    <property type="entry name" value="CARBOXYLASE:PYRUVATE/ACETYL-COA/PROPIONYL-COA CARBOXYLASE"/>
    <property type="match status" value="1"/>
</dbReference>
<evidence type="ECO:0008006" key="13">
    <source>
        <dbReference type="Google" id="ProtNLM"/>
    </source>
</evidence>
<dbReference type="InterPro" id="IPR000089">
    <property type="entry name" value="Biotin_lipoyl"/>
</dbReference>
<dbReference type="PROSITE" id="PS50975">
    <property type="entry name" value="ATP_GRASP"/>
    <property type="match status" value="1"/>
</dbReference>
<dbReference type="AlphaFoldDB" id="A0A7M5UZS0"/>
<dbReference type="InterPro" id="IPR001882">
    <property type="entry name" value="Biotin_BS"/>
</dbReference>